<dbReference type="InterPro" id="IPR050553">
    <property type="entry name" value="Thioredoxin_ResA/DsbE_sf"/>
</dbReference>
<reference evidence="6 7" key="1">
    <citation type="submission" date="2024-02" db="EMBL/GenBank/DDBJ databases">
        <title>Deinococcus xinjiangensis NBRC 107630.</title>
        <authorList>
            <person name="Ichikawa N."/>
            <person name="Katano-Makiyama Y."/>
            <person name="Hidaka K."/>
        </authorList>
    </citation>
    <scope>NUCLEOTIDE SEQUENCE [LARGE SCALE GENOMIC DNA]</scope>
    <source>
        <strain evidence="6 7">NBRC 107630</strain>
    </source>
</reference>
<name>A0ABP9VB13_9DEIO</name>
<dbReference type="Proteomes" id="UP001458946">
    <property type="component" value="Unassembled WGS sequence"/>
</dbReference>
<gene>
    <name evidence="6" type="primary">resA_1</name>
    <name evidence="6" type="ORF">Dxin01_02197</name>
</gene>
<dbReference type="RefSeq" id="WP_353542419.1">
    <property type="nucleotide sequence ID" value="NZ_BAABRN010000023.1"/>
</dbReference>
<evidence type="ECO:0000313" key="6">
    <source>
        <dbReference type="EMBL" id="GAA5502453.1"/>
    </source>
</evidence>
<accession>A0ABP9VB13</accession>
<dbReference type="Pfam" id="PF00578">
    <property type="entry name" value="AhpC-TSA"/>
    <property type="match status" value="1"/>
</dbReference>
<dbReference type="InterPro" id="IPR013766">
    <property type="entry name" value="Thioredoxin_domain"/>
</dbReference>
<dbReference type="EMBL" id="BAABRN010000023">
    <property type="protein sequence ID" value="GAA5502453.1"/>
    <property type="molecule type" value="Genomic_DNA"/>
</dbReference>
<evidence type="ECO:0000256" key="1">
    <source>
        <dbReference type="ARBA" id="ARBA00004196"/>
    </source>
</evidence>
<keyword evidence="2" id="KW-0201">Cytochrome c-type biogenesis</keyword>
<comment type="caution">
    <text evidence="6">The sequence shown here is derived from an EMBL/GenBank/DDBJ whole genome shotgun (WGS) entry which is preliminary data.</text>
</comment>
<keyword evidence="4" id="KW-0676">Redox-active center</keyword>
<dbReference type="PANTHER" id="PTHR42852:SF6">
    <property type="entry name" value="THIOL:DISULFIDE INTERCHANGE PROTEIN DSBE"/>
    <property type="match status" value="1"/>
</dbReference>
<evidence type="ECO:0000313" key="7">
    <source>
        <dbReference type="Proteomes" id="UP001458946"/>
    </source>
</evidence>
<dbReference type="CDD" id="cd02966">
    <property type="entry name" value="TlpA_like_family"/>
    <property type="match status" value="1"/>
</dbReference>
<evidence type="ECO:0000256" key="2">
    <source>
        <dbReference type="ARBA" id="ARBA00022748"/>
    </source>
</evidence>
<dbReference type="Gene3D" id="3.40.30.10">
    <property type="entry name" value="Glutaredoxin"/>
    <property type="match status" value="1"/>
</dbReference>
<evidence type="ECO:0000256" key="4">
    <source>
        <dbReference type="ARBA" id="ARBA00023284"/>
    </source>
</evidence>
<feature type="domain" description="Thioredoxin" evidence="5">
    <location>
        <begin position="31"/>
        <end position="173"/>
    </location>
</feature>
<keyword evidence="7" id="KW-1185">Reference proteome</keyword>
<proteinExistence type="predicted"/>
<protein>
    <submittedName>
        <fullName evidence="6">Thiol-disulfide oxidoreductase ResA</fullName>
    </submittedName>
</protein>
<evidence type="ECO:0000259" key="5">
    <source>
        <dbReference type="PROSITE" id="PS51352"/>
    </source>
</evidence>
<comment type="subcellular location">
    <subcellularLocation>
        <location evidence="1">Cell envelope</location>
    </subcellularLocation>
</comment>
<dbReference type="InterPro" id="IPR000866">
    <property type="entry name" value="AhpC/TSA"/>
</dbReference>
<dbReference type="PROSITE" id="PS51352">
    <property type="entry name" value="THIOREDOXIN_2"/>
    <property type="match status" value="1"/>
</dbReference>
<organism evidence="6 7">
    <name type="scientific">Deinococcus xinjiangensis</name>
    <dbReference type="NCBI Taxonomy" id="457454"/>
    <lineage>
        <taxon>Bacteria</taxon>
        <taxon>Thermotogati</taxon>
        <taxon>Deinococcota</taxon>
        <taxon>Deinococci</taxon>
        <taxon>Deinococcales</taxon>
        <taxon>Deinococcaceae</taxon>
        <taxon>Deinococcus</taxon>
    </lineage>
</organism>
<keyword evidence="3" id="KW-1015">Disulfide bond</keyword>
<dbReference type="InterPro" id="IPR036249">
    <property type="entry name" value="Thioredoxin-like_sf"/>
</dbReference>
<dbReference type="PANTHER" id="PTHR42852">
    <property type="entry name" value="THIOL:DISULFIDE INTERCHANGE PROTEIN DSBE"/>
    <property type="match status" value="1"/>
</dbReference>
<sequence length="173" mass="18431">MNRFIVPVVLLALVGLLAYGLLQPSKDPVSVLVGKAAPTFSLQDTAGKTHDLGAYKGKPVVINFWASWCQPCHAEAPALVQAAQKAGDKVQFLGVLYNDKSGQDRAFVQQYGVPYPTLLDPASGTAIKYGVGQLPDTFIVDAQGNIVYHHLGAVTDSPALLAQFQAALDKVQQ</sequence>
<dbReference type="SUPFAM" id="SSF52833">
    <property type="entry name" value="Thioredoxin-like"/>
    <property type="match status" value="1"/>
</dbReference>
<evidence type="ECO:0000256" key="3">
    <source>
        <dbReference type="ARBA" id="ARBA00023157"/>
    </source>
</evidence>